<proteinExistence type="predicted"/>
<keyword evidence="2" id="KW-1185">Reference proteome</keyword>
<accession>A0ACB7FGF7</accession>
<evidence type="ECO:0000313" key="2">
    <source>
        <dbReference type="Proteomes" id="UP000805704"/>
    </source>
</evidence>
<evidence type="ECO:0000313" key="1">
    <source>
        <dbReference type="EMBL" id="KAG8013345.1"/>
    </source>
</evidence>
<name>A0ACB7FGF7_NIBAL</name>
<dbReference type="EMBL" id="CM024799">
    <property type="protein sequence ID" value="KAG8013345.1"/>
    <property type="molecule type" value="Genomic_DNA"/>
</dbReference>
<sequence>MRYEHERHSVGPLPASDMRARICYRGAGLPNTACLPGRERGLTGGRRAAKSPPLTPSTPTTTHRHHYHHCPAKGTLDKQQSPLTSFHTDLIKLLVGCKGCLLVPVLAEESIMVMSVSVNVGTGRRYESPGVRGALENEQTAEHGEEWSGAGEERGDNTSASAPIHNSVTVMPTDGNFLWSCPVIGGETSKQRTAGWQWVVIAFAALAFAAEDDGGGQEEEGGGNQQEQAEASEDPHDLQEANI</sequence>
<organism evidence="1 2">
    <name type="scientific">Nibea albiflora</name>
    <name type="common">Yellow drum</name>
    <name type="synonym">Corvina albiflora</name>
    <dbReference type="NCBI Taxonomy" id="240163"/>
    <lineage>
        <taxon>Eukaryota</taxon>
        <taxon>Metazoa</taxon>
        <taxon>Chordata</taxon>
        <taxon>Craniata</taxon>
        <taxon>Vertebrata</taxon>
        <taxon>Euteleostomi</taxon>
        <taxon>Actinopterygii</taxon>
        <taxon>Neopterygii</taxon>
        <taxon>Teleostei</taxon>
        <taxon>Neoteleostei</taxon>
        <taxon>Acanthomorphata</taxon>
        <taxon>Eupercaria</taxon>
        <taxon>Sciaenidae</taxon>
        <taxon>Nibea</taxon>
    </lineage>
</organism>
<comment type="caution">
    <text evidence="1">The sequence shown here is derived from an EMBL/GenBank/DDBJ whole genome shotgun (WGS) entry which is preliminary data.</text>
</comment>
<dbReference type="Proteomes" id="UP000805704">
    <property type="component" value="Chromosome 11"/>
</dbReference>
<protein>
    <submittedName>
        <fullName evidence="1">Uncharacterized protein</fullName>
    </submittedName>
</protein>
<gene>
    <name evidence="1" type="ORF">GBF38_021660</name>
</gene>
<reference evidence="1" key="1">
    <citation type="submission" date="2020-04" db="EMBL/GenBank/DDBJ databases">
        <title>A chromosome-scale assembly and high-density genetic map of the yellow drum (Nibea albiflora) genome.</title>
        <authorList>
            <person name="Xu D."/>
            <person name="Zhang W."/>
            <person name="Chen R."/>
            <person name="Tan P."/>
            <person name="Wang L."/>
            <person name="Song H."/>
            <person name="Tian L."/>
            <person name="Zhu Q."/>
            <person name="Wang B."/>
        </authorList>
    </citation>
    <scope>NUCLEOTIDE SEQUENCE</scope>
    <source>
        <strain evidence="1">ZJHYS-2018</strain>
    </source>
</reference>